<evidence type="ECO:0000259" key="12">
    <source>
        <dbReference type="PROSITE" id="PS51220"/>
    </source>
</evidence>
<feature type="domain" description="VWFD" evidence="13">
    <location>
        <begin position="758"/>
        <end position="968"/>
    </location>
</feature>
<keyword evidence="5" id="KW-1015">Disulfide bond</keyword>
<dbReference type="InterPro" id="IPR005533">
    <property type="entry name" value="AMOP_dom"/>
</dbReference>
<evidence type="ECO:0000256" key="5">
    <source>
        <dbReference type="ARBA" id="ARBA00023157"/>
    </source>
</evidence>
<feature type="chain" id="PRO_5035803412" description="AMOP domain-containing protein" evidence="9">
    <location>
        <begin position="23"/>
        <end position="1342"/>
    </location>
</feature>
<evidence type="ECO:0000256" key="7">
    <source>
        <dbReference type="SAM" id="MobiDB-lite"/>
    </source>
</evidence>
<keyword evidence="6" id="KW-0768">Sushi</keyword>
<dbReference type="Proteomes" id="UP000494165">
    <property type="component" value="Unassembled WGS sequence"/>
</dbReference>
<evidence type="ECO:0000256" key="9">
    <source>
        <dbReference type="SAM" id="SignalP"/>
    </source>
</evidence>
<feature type="signal peptide" evidence="9">
    <location>
        <begin position="1"/>
        <end position="22"/>
    </location>
</feature>
<dbReference type="OrthoDB" id="6051552at2759"/>
<dbReference type="Pfam" id="PF03782">
    <property type="entry name" value="AMOP"/>
    <property type="match status" value="1"/>
</dbReference>
<dbReference type="SMART" id="SM00032">
    <property type="entry name" value="CCP"/>
    <property type="match status" value="1"/>
</dbReference>
<comment type="caution">
    <text evidence="14">The sequence shown here is derived from an EMBL/GenBank/DDBJ whole genome shotgun (WGS) entry which is preliminary data.</text>
</comment>
<dbReference type="SMART" id="SM00539">
    <property type="entry name" value="NIDO"/>
    <property type="match status" value="1"/>
</dbReference>
<dbReference type="InterPro" id="IPR013783">
    <property type="entry name" value="Ig-like_fold"/>
</dbReference>
<gene>
    <name evidence="14" type="ORF">CLODIP_2_CD08968</name>
</gene>
<protein>
    <recommendedName>
        <fullName evidence="16">AMOP domain-containing protein</fullName>
    </recommendedName>
</protein>
<reference evidence="14 15" key="1">
    <citation type="submission" date="2020-04" db="EMBL/GenBank/DDBJ databases">
        <authorList>
            <person name="Alioto T."/>
            <person name="Alioto T."/>
            <person name="Gomez Garrido J."/>
        </authorList>
    </citation>
    <scope>NUCLEOTIDE SEQUENCE [LARGE SCALE GENOMIC DNA]</scope>
</reference>
<dbReference type="SUPFAM" id="SSF81296">
    <property type="entry name" value="E set domains"/>
    <property type="match status" value="1"/>
</dbReference>
<comment type="caution">
    <text evidence="6">Lacks conserved residue(s) required for the propagation of feature annotation.</text>
</comment>
<evidence type="ECO:0008006" key="16">
    <source>
        <dbReference type="Google" id="ProtNLM"/>
    </source>
</evidence>
<feature type="domain" description="AMOP" evidence="10">
    <location>
        <begin position="594"/>
        <end position="745"/>
    </location>
</feature>
<dbReference type="Gene3D" id="2.10.70.10">
    <property type="entry name" value="Complement Module, domain 1"/>
    <property type="match status" value="1"/>
</dbReference>
<dbReference type="PANTHER" id="PTHR13802">
    <property type="entry name" value="MUCIN 4-RELATED"/>
    <property type="match status" value="1"/>
</dbReference>
<evidence type="ECO:0000313" key="14">
    <source>
        <dbReference type="EMBL" id="CAB3360348.1"/>
    </source>
</evidence>
<evidence type="ECO:0000256" key="4">
    <source>
        <dbReference type="ARBA" id="ARBA00023136"/>
    </source>
</evidence>
<dbReference type="GO" id="GO:0007160">
    <property type="term" value="P:cell-matrix adhesion"/>
    <property type="evidence" value="ECO:0007669"/>
    <property type="project" value="InterPro"/>
</dbReference>
<feature type="domain" description="Sushi" evidence="11">
    <location>
        <begin position="1058"/>
        <end position="1118"/>
    </location>
</feature>
<dbReference type="Pfam" id="PF06119">
    <property type="entry name" value="NIDO"/>
    <property type="match status" value="1"/>
</dbReference>
<dbReference type="InterPro" id="IPR003886">
    <property type="entry name" value="NIDO_dom"/>
</dbReference>
<dbReference type="PROSITE" id="PS51220">
    <property type="entry name" value="NIDO"/>
    <property type="match status" value="1"/>
</dbReference>
<dbReference type="InterPro" id="IPR000436">
    <property type="entry name" value="Sushi_SCR_CCP_dom"/>
</dbReference>
<dbReference type="InterPro" id="IPR001846">
    <property type="entry name" value="VWF_type-D"/>
</dbReference>
<comment type="subcellular location">
    <subcellularLocation>
        <location evidence="1">Membrane</location>
    </subcellularLocation>
</comment>
<evidence type="ECO:0000259" key="11">
    <source>
        <dbReference type="PROSITE" id="PS50923"/>
    </source>
</evidence>
<dbReference type="SMART" id="SM00723">
    <property type="entry name" value="AMOP"/>
    <property type="match status" value="1"/>
</dbReference>
<feature type="compositionally biased region" description="Polar residues" evidence="7">
    <location>
        <begin position="1201"/>
        <end position="1211"/>
    </location>
</feature>
<evidence type="ECO:0000256" key="1">
    <source>
        <dbReference type="ARBA" id="ARBA00004370"/>
    </source>
</evidence>
<sequence>MAWVGPLIKWALVAAVLAAVAASEDPIEDPNQEVEIIGAQTDVVNPVFEPLPEGPNLMGQVHYDYSNYDSLKSRLAPPDPHNSGGVPFRITEQRLKEIRSQFMYWYFDQGGSENRGDYQKDIHTSTPQIHKNFNFQLPFFGFRFNYTRLSMHGYLEFSDPPEHFTYPLTFPVKEWPKKNDPSFIGIFYSKCRIGAIHPTDIDQRSPGVYFRQERDLQTRTDQFGVEMRERLMWDIREGVVGSDTFIPKHAVIVTWKNMSFAGGIDNSLYKTNTFQMVLATDEVYTYAIFNYAELQWTTHTEAGGDTTGGEGGTPAYVGFNAGNGTQSYEYHPYSQASTLRDLSGRGWANNFPGRHIFRLDEKIMLGTCNKDIAGANLPLVFAPESGNMLGGTIVNITGPCFEEHEKIICRFDTEDVVGVYVDRNRAICVQPFVMAEGYVKFEVAVGDGKFNWKGKYFVETPATATEKISFATNAVHEKNPSKVKITWNAYNLTSNMQANVQISLWGYKETTIRPELLYINMLVSSVTNQGFYELTPASYRDYNDFMVNDLTFGFIMINLTDPMTYGEVPVNPVLWSKPIPLAWYFAPQWERLYGPKWAEEQCDRWTMNDRYLKNFAAEIPLCPCTLEHALADKGRFLPDFDCDKDANPNCFYHKGAVHCVRTGAPSLEGSEQQCCYDKNNYLMLTYDQQWGSRPHRSHNLGFLPWNEANKVPTLSHWFHDMIPFYSCCLWQEEQAVGCETYRFERRPTQDCVAYQAPSVAAVFGDPHVVTFDDLEYTFNGKGEFVLVHADSERQKLDIQARFEQMPENFYGEVKATQLTSVVARDNSSATIEVRMRPSQAQWRYRMDVFADGKRVFFDRSSLKIQHFPGVTVYTPTYILNQSEVVIMFQSGAGVEVQENQGYMTTRVYLPWSFMNTTRGLFGNWSFDLIDDFTLPDGSIAGVSQINNNEAVHKQFGIHWLLEDKEDTNKGGSMFVHEYFRTSSYYANSSFEPEFRIRPEDLLPANRSQDIVKARELCGDSYQCQYDYAMTLNRDMALIGKGFHDAFVNIKAANMRPVVSCGVLETPRFGRKSNFFFIPGTKVTFECNQDFVLVGDQRRQCMPNGQWDVPPNGYTECLRHQEYESRQAWVTIGIILLVMLPIVIFLAGFWLRYNRRNHKKNGSGGVQSWSFVRSQHSDSPDTPLKTHEFEDVDSGFAPPSTPSANTDTLSPPASTPSPKQQQGSSPPNSTLSSRGSKKRVSYDKVYRTGEPLPGKPMTEFEPKVWDLDEETDLSLSVSNRDSEAASTIRSSILSTPMQSPRTSQMPPPPPPPTQPQPSTSQLAYQPVYQEVADPPKPKKQTLV</sequence>
<accession>A0A8S1BUT3</accession>
<dbReference type="CDD" id="cd00033">
    <property type="entry name" value="CCP"/>
    <property type="match status" value="1"/>
</dbReference>
<feature type="region of interest" description="Disordered" evidence="7">
    <location>
        <begin position="1159"/>
        <end position="1342"/>
    </location>
</feature>
<feature type="compositionally biased region" description="Pro residues" evidence="7">
    <location>
        <begin position="1304"/>
        <end position="1314"/>
    </location>
</feature>
<feature type="compositionally biased region" description="Basic and acidic residues" evidence="7">
    <location>
        <begin position="1174"/>
        <end position="1188"/>
    </location>
</feature>
<dbReference type="InterPro" id="IPR056619">
    <property type="entry name" value="C8-3_MUC4"/>
</dbReference>
<keyword evidence="3 8" id="KW-1133">Transmembrane helix</keyword>
<evidence type="ECO:0000259" key="13">
    <source>
        <dbReference type="PROSITE" id="PS51233"/>
    </source>
</evidence>
<keyword evidence="4 8" id="KW-0472">Membrane</keyword>
<proteinExistence type="predicted"/>
<dbReference type="SMART" id="SM00216">
    <property type="entry name" value="VWD"/>
    <property type="match status" value="1"/>
</dbReference>
<keyword evidence="9" id="KW-0732">Signal</keyword>
<dbReference type="PROSITE" id="PS51233">
    <property type="entry name" value="VWFD"/>
    <property type="match status" value="1"/>
</dbReference>
<evidence type="ECO:0000256" key="6">
    <source>
        <dbReference type="PROSITE-ProRule" id="PRU00302"/>
    </source>
</evidence>
<dbReference type="InterPro" id="IPR035976">
    <property type="entry name" value="Sushi/SCR/CCP_sf"/>
</dbReference>
<dbReference type="InterPro" id="IPR051495">
    <property type="entry name" value="Epithelial_Barrier/Signaling"/>
</dbReference>
<dbReference type="Pfam" id="PF00084">
    <property type="entry name" value="Sushi"/>
    <property type="match status" value="1"/>
</dbReference>
<feature type="transmembrane region" description="Helical" evidence="8">
    <location>
        <begin position="1127"/>
        <end position="1150"/>
    </location>
</feature>
<feature type="compositionally biased region" description="Polar residues" evidence="7">
    <location>
        <begin position="1272"/>
        <end position="1294"/>
    </location>
</feature>
<dbReference type="GO" id="GO:0016020">
    <property type="term" value="C:membrane"/>
    <property type="evidence" value="ECO:0007669"/>
    <property type="project" value="UniProtKB-SubCell"/>
</dbReference>
<dbReference type="InterPro" id="IPR014756">
    <property type="entry name" value="Ig_E-set"/>
</dbReference>
<dbReference type="PROSITE" id="PS50856">
    <property type="entry name" value="AMOP"/>
    <property type="match status" value="1"/>
</dbReference>
<dbReference type="Pfam" id="PF00094">
    <property type="entry name" value="VWD"/>
    <property type="match status" value="1"/>
</dbReference>
<name>A0A8S1BUT3_9INSE</name>
<evidence type="ECO:0000256" key="2">
    <source>
        <dbReference type="ARBA" id="ARBA00022692"/>
    </source>
</evidence>
<organism evidence="14 15">
    <name type="scientific">Cloeon dipterum</name>
    <dbReference type="NCBI Taxonomy" id="197152"/>
    <lineage>
        <taxon>Eukaryota</taxon>
        <taxon>Metazoa</taxon>
        <taxon>Ecdysozoa</taxon>
        <taxon>Arthropoda</taxon>
        <taxon>Hexapoda</taxon>
        <taxon>Insecta</taxon>
        <taxon>Pterygota</taxon>
        <taxon>Palaeoptera</taxon>
        <taxon>Ephemeroptera</taxon>
        <taxon>Pisciforma</taxon>
        <taxon>Baetidae</taxon>
        <taxon>Cloeon</taxon>
    </lineage>
</organism>
<dbReference type="Pfam" id="PF23263">
    <property type="entry name" value="C8-3_MUC4"/>
    <property type="match status" value="1"/>
</dbReference>
<evidence type="ECO:0000259" key="10">
    <source>
        <dbReference type="PROSITE" id="PS50856"/>
    </source>
</evidence>
<feature type="domain" description="NIDO" evidence="12">
    <location>
        <begin position="196"/>
        <end position="362"/>
    </location>
</feature>
<dbReference type="Gene3D" id="2.60.40.10">
    <property type="entry name" value="Immunoglobulins"/>
    <property type="match status" value="1"/>
</dbReference>
<keyword evidence="15" id="KW-1185">Reference proteome</keyword>
<dbReference type="PROSITE" id="PS50923">
    <property type="entry name" value="SUSHI"/>
    <property type="match status" value="1"/>
</dbReference>
<feature type="compositionally biased region" description="Low complexity" evidence="7">
    <location>
        <begin position="1215"/>
        <end position="1228"/>
    </location>
</feature>
<evidence type="ECO:0000256" key="8">
    <source>
        <dbReference type="SAM" id="Phobius"/>
    </source>
</evidence>
<evidence type="ECO:0000256" key="3">
    <source>
        <dbReference type="ARBA" id="ARBA00022989"/>
    </source>
</evidence>
<evidence type="ECO:0000313" key="15">
    <source>
        <dbReference type="Proteomes" id="UP000494165"/>
    </source>
</evidence>
<dbReference type="PANTHER" id="PTHR13802:SF52">
    <property type="entry name" value="MUCIN-4"/>
    <property type="match status" value="1"/>
</dbReference>
<keyword evidence="2 8" id="KW-0812">Transmembrane</keyword>
<dbReference type="SUPFAM" id="SSF57535">
    <property type="entry name" value="Complement control module/SCR domain"/>
    <property type="match status" value="1"/>
</dbReference>
<dbReference type="EMBL" id="CADEPI010000003">
    <property type="protein sequence ID" value="CAB3360348.1"/>
    <property type="molecule type" value="Genomic_DNA"/>
</dbReference>